<feature type="compositionally biased region" description="Low complexity" evidence="1">
    <location>
        <begin position="35"/>
        <end position="48"/>
    </location>
</feature>
<dbReference type="AlphaFoldDB" id="D8QBH3"/>
<dbReference type="Proteomes" id="UP000007431">
    <property type="component" value="Unassembled WGS sequence"/>
</dbReference>
<accession>D8QBH3</accession>
<evidence type="ECO:0000256" key="1">
    <source>
        <dbReference type="SAM" id="MobiDB-lite"/>
    </source>
</evidence>
<feature type="region of interest" description="Disordered" evidence="1">
    <location>
        <begin position="131"/>
        <end position="158"/>
    </location>
</feature>
<dbReference type="EMBL" id="GL377309">
    <property type="protein sequence ID" value="EFI94357.1"/>
    <property type="molecule type" value="Genomic_DNA"/>
</dbReference>
<feature type="non-terminal residue" evidence="2">
    <location>
        <position position="158"/>
    </location>
</feature>
<evidence type="ECO:0000313" key="2">
    <source>
        <dbReference type="EMBL" id="EFI94357.1"/>
    </source>
</evidence>
<evidence type="ECO:0000313" key="3">
    <source>
        <dbReference type="Proteomes" id="UP000007431"/>
    </source>
</evidence>
<dbReference type="VEuPathDB" id="FungiDB:SCHCODRAFT_02361211"/>
<dbReference type="HOGENOM" id="CLU_116414_1_0_1"/>
<feature type="compositionally biased region" description="Basic and acidic residues" evidence="1">
    <location>
        <begin position="131"/>
        <end position="142"/>
    </location>
</feature>
<feature type="compositionally biased region" description="Polar residues" evidence="1">
    <location>
        <begin position="24"/>
        <end position="34"/>
    </location>
</feature>
<proteinExistence type="predicted"/>
<organism evidence="3">
    <name type="scientific">Schizophyllum commune (strain H4-8 / FGSC 9210)</name>
    <name type="common">Split gill fungus</name>
    <dbReference type="NCBI Taxonomy" id="578458"/>
    <lineage>
        <taxon>Eukaryota</taxon>
        <taxon>Fungi</taxon>
        <taxon>Dikarya</taxon>
        <taxon>Basidiomycota</taxon>
        <taxon>Agaricomycotina</taxon>
        <taxon>Agaricomycetes</taxon>
        <taxon>Agaricomycetidae</taxon>
        <taxon>Agaricales</taxon>
        <taxon>Schizophyllaceae</taxon>
        <taxon>Schizophyllum</taxon>
    </lineage>
</organism>
<protein>
    <submittedName>
        <fullName evidence="2">Uncharacterized protein</fullName>
    </submittedName>
</protein>
<dbReference type="InParanoid" id="D8QBH3"/>
<name>D8QBH3_SCHCM</name>
<feature type="compositionally biased region" description="Basic residues" evidence="1">
    <location>
        <begin position="149"/>
        <end position="158"/>
    </location>
</feature>
<gene>
    <name evidence="2" type="ORF">SCHCODRAFT_111238</name>
</gene>
<feature type="compositionally biased region" description="Low complexity" evidence="1">
    <location>
        <begin position="59"/>
        <end position="71"/>
    </location>
</feature>
<dbReference type="RefSeq" id="XP_003029260.1">
    <property type="nucleotide sequence ID" value="XM_003029214.1"/>
</dbReference>
<reference evidence="2 3" key="1">
    <citation type="journal article" date="2010" name="Nat. Biotechnol.">
        <title>Genome sequence of the model mushroom Schizophyllum commune.</title>
        <authorList>
            <person name="Ohm R.A."/>
            <person name="de Jong J.F."/>
            <person name="Lugones L.G."/>
            <person name="Aerts A."/>
            <person name="Kothe E."/>
            <person name="Stajich J.E."/>
            <person name="de Vries R.P."/>
            <person name="Record E."/>
            <person name="Levasseur A."/>
            <person name="Baker S.E."/>
            <person name="Bartholomew K.A."/>
            <person name="Coutinho P.M."/>
            <person name="Erdmann S."/>
            <person name="Fowler T.J."/>
            <person name="Gathman A.C."/>
            <person name="Lombard V."/>
            <person name="Henrissat B."/>
            <person name="Knabe N."/>
            <person name="Kuees U."/>
            <person name="Lilly W.W."/>
            <person name="Lindquist E."/>
            <person name="Lucas S."/>
            <person name="Magnuson J.K."/>
            <person name="Piumi F."/>
            <person name="Raudaskoski M."/>
            <person name="Salamov A."/>
            <person name="Schmutz J."/>
            <person name="Schwarze F.W.M.R."/>
            <person name="vanKuyk P.A."/>
            <person name="Horton J.S."/>
            <person name="Grigoriev I.V."/>
            <person name="Woesten H.A.B."/>
        </authorList>
    </citation>
    <scope>NUCLEOTIDE SEQUENCE [LARGE SCALE GENOMIC DNA]</scope>
    <source>
        <strain evidence="3">H4-8 / FGSC 9210</strain>
    </source>
</reference>
<feature type="compositionally biased region" description="Basic and acidic residues" evidence="1">
    <location>
        <begin position="93"/>
        <end position="102"/>
    </location>
</feature>
<dbReference type="KEGG" id="scm:SCHCO_02361211"/>
<dbReference type="eggNOG" id="ENOG502SAN2">
    <property type="taxonomic scope" value="Eukaryota"/>
</dbReference>
<dbReference type="OMA" id="HSLFHRN"/>
<keyword evidence="3" id="KW-1185">Reference proteome</keyword>
<dbReference type="GeneID" id="9594010"/>
<sequence length="158" mass="16976">MPLFKSSHPEPQPASPTGRKGSMFSRNRSASPVRSHNTSTSNGHSSGGLFSSHRRSTSSDRSSASVSRSRSTGGGLFSSNRGSDPTIASARRKVADAETAERDADRALMQARQAVKDARDHVKFLEQEAAEDARRAKAKQAEAKVINKSAKHLGRHGH</sequence>
<feature type="region of interest" description="Disordered" evidence="1">
    <location>
        <begin position="1"/>
        <end position="102"/>
    </location>
</feature>
<dbReference type="OrthoDB" id="3211582at2759"/>